<evidence type="ECO:0000256" key="3">
    <source>
        <dbReference type="ARBA" id="ARBA00022729"/>
    </source>
</evidence>
<feature type="chain" id="PRO_5038886400" evidence="8">
    <location>
        <begin position="25"/>
        <end position="400"/>
    </location>
</feature>
<accession>A0A917VZY7</accession>
<evidence type="ECO:0000313" key="10">
    <source>
        <dbReference type="EMBL" id="GGL45257.1"/>
    </source>
</evidence>
<dbReference type="Gene3D" id="6.10.250.3150">
    <property type="match status" value="1"/>
</dbReference>
<feature type="compositionally biased region" description="Low complexity" evidence="7">
    <location>
        <begin position="245"/>
        <end position="266"/>
    </location>
</feature>
<feature type="signal peptide" evidence="8">
    <location>
        <begin position="1"/>
        <end position="24"/>
    </location>
</feature>
<organism evidence="10 11">
    <name type="scientific">Sporolactobacillus putidus</name>
    <dbReference type="NCBI Taxonomy" id="492735"/>
    <lineage>
        <taxon>Bacteria</taxon>
        <taxon>Bacillati</taxon>
        <taxon>Bacillota</taxon>
        <taxon>Bacilli</taxon>
        <taxon>Bacillales</taxon>
        <taxon>Sporolactobacillaceae</taxon>
        <taxon>Sporolactobacillus</taxon>
    </lineage>
</organism>
<dbReference type="InterPro" id="IPR000064">
    <property type="entry name" value="NLP_P60_dom"/>
</dbReference>
<reference evidence="10" key="1">
    <citation type="journal article" date="2014" name="Int. J. Syst. Evol. Microbiol.">
        <title>Complete genome sequence of Corynebacterium casei LMG S-19264T (=DSM 44701T), isolated from a smear-ripened cheese.</title>
        <authorList>
            <consortium name="US DOE Joint Genome Institute (JGI-PGF)"/>
            <person name="Walter F."/>
            <person name="Albersmeier A."/>
            <person name="Kalinowski J."/>
            <person name="Ruckert C."/>
        </authorList>
    </citation>
    <scope>NUCLEOTIDE SEQUENCE</scope>
    <source>
        <strain evidence="10">JCM 15325</strain>
    </source>
</reference>
<evidence type="ECO:0000256" key="8">
    <source>
        <dbReference type="SAM" id="SignalP"/>
    </source>
</evidence>
<dbReference type="Pfam" id="PF00877">
    <property type="entry name" value="NLPC_P60"/>
    <property type="match status" value="1"/>
</dbReference>
<dbReference type="Pfam" id="PF24568">
    <property type="entry name" value="CC_PcsB"/>
    <property type="match status" value="1"/>
</dbReference>
<keyword evidence="5" id="KW-0788">Thiol protease</keyword>
<keyword evidence="3 8" id="KW-0732">Signal</keyword>
<feature type="domain" description="NlpC/P60" evidence="9">
    <location>
        <begin position="275"/>
        <end position="398"/>
    </location>
</feature>
<evidence type="ECO:0000313" key="11">
    <source>
        <dbReference type="Proteomes" id="UP000654670"/>
    </source>
</evidence>
<dbReference type="EMBL" id="BMOK01000002">
    <property type="protein sequence ID" value="GGL45257.1"/>
    <property type="molecule type" value="Genomic_DNA"/>
</dbReference>
<comment type="caution">
    <text evidence="10">The sequence shown here is derived from an EMBL/GenBank/DDBJ whole genome shotgun (WGS) entry which is preliminary data.</text>
</comment>
<dbReference type="Gene3D" id="3.90.1720.10">
    <property type="entry name" value="endopeptidase domain like (from Nostoc punctiforme)"/>
    <property type="match status" value="1"/>
</dbReference>
<dbReference type="AlphaFoldDB" id="A0A917VZY7"/>
<evidence type="ECO:0000256" key="1">
    <source>
        <dbReference type="ARBA" id="ARBA00007074"/>
    </source>
</evidence>
<evidence type="ECO:0000256" key="6">
    <source>
        <dbReference type="SAM" id="Coils"/>
    </source>
</evidence>
<feature type="coiled-coil region" evidence="6">
    <location>
        <begin position="47"/>
        <end position="102"/>
    </location>
</feature>
<keyword evidence="11" id="KW-1185">Reference proteome</keyword>
<dbReference type="SUPFAM" id="SSF54001">
    <property type="entry name" value="Cysteine proteinases"/>
    <property type="match status" value="1"/>
</dbReference>
<evidence type="ECO:0000256" key="5">
    <source>
        <dbReference type="ARBA" id="ARBA00022807"/>
    </source>
</evidence>
<sequence>MTMSKKKVTVTLALTVGLTYSATAPSVTYAASLQSIQDQTASQQSLNGQVSTQKNALQAELDQMNQQQLKLTGQISDAQAQINITNDQISTLKDEIQVIQKRIDDRKHLLDTRLVSIYKNGGSVNVMDFLLGSKSFGDFIDRATTLNLITAQDQKIITDQKNDQNAVKEKKLSIEKKQAENVAKLAGLQKNLAEVNALQAQKKVAISALNDKQANIAKTLSDLASAAASLKAAQAAPPASPSPATPASYNSSTSNSNSGSSGSSPSFTLSASVSSGGIAGILNYGNQFIGRSSYVWGAESPSSGQFDCSGFVQAAFAANGISLGRTTGAQVNEGTRVSYSNAQPGDLVFFDTEGPNSHVGIYLGGGRFIGSQSSTGVAVVSMSNPYWSAHFSGVVVRILN</sequence>
<dbReference type="InterPro" id="IPR038765">
    <property type="entry name" value="Papain-like_cys_pep_sf"/>
</dbReference>
<protein>
    <submittedName>
        <fullName evidence="10">Peptidase P60</fullName>
    </submittedName>
</protein>
<dbReference type="RefSeq" id="WP_188801659.1">
    <property type="nucleotide sequence ID" value="NZ_BMOK01000002.1"/>
</dbReference>
<keyword evidence="6" id="KW-0175">Coiled coil</keyword>
<keyword evidence="4" id="KW-0378">Hydrolase</keyword>
<evidence type="ECO:0000256" key="7">
    <source>
        <dbReference type="SAM" id="MobiDB-lite"/>
    </source>
</evidence>
<gene>
    <name evidence="10" type="primary">spl</name>
    <name evidence="10" type="ORF">GCM10007968_06700</name>
</gene>
<dbReference type="PANTHER" id="PTHR47053:SF1">
    <property type="entry name" value="MUREIN DD-ENDOPEPTIDASE MEPH-RELATED"/>
    <property type="match status" value="1"/>
</dbReference>
<evidence type="ECO:0000256" key="2">
    <source>
        <dbReference type="ARBA" id="ARBA00022670"/>
    </source>
</evidence>
<dbReference type="InterPro" id="IPR057309">
    <property type="entry name" value="PcsB_CC"/>
</dbReference>
<dbReference type="GO" id="GO:0008234">
    <property type="term" value="F:cysteine-type peptidase activity"/>
    <property type="evidence" value="ECO:0007669"/>
    <property type="project" value="UniProtKB-KW"/>
</dbReference>
<evidence type="ECO:0000256" key="4">
    <source>
        <dbReference type="ARBA" id="ARBA00022801"/>
    </source>
</evidence>
<proteinExistence type="inferred from homology"/>
<dbReference type="PROSITE" id="PS51935">
    <property type="entry name" value="NLPC_P60"/>
    <property type="match status" value="1"/>
</dbReference>
<name>A0A917VZY7_9BACL</name>
<dbReference type="PANTHER" id="PTHR47053">
    <property type="entry name" value="MUREIN DD-ENDOPEPTIDASE MEPH-RELATED"/>
    <property type="match status" value="1"/>
</dbReference>
<dbReference type="GO" id="GO:0006508">
    <property type="term" value="P:proteolysis"/>
    <property type="evidence" value="ECO:0007669"/>
    <property type="project" value="UniProtKB-KW"/>
</dbReference>
<evidence type="ECO:0000259" key="9">
    <source>
        <dbReference type="PROSITE" id="PS51935"/>
    </source>
</evidence>
<feature type="region of interest" description="Disordered" evidence="7">
    <location>
        <begin position="236"/>
        <end position="266"/>
    </location>
</feature>
<dbReference type="Proteomes" id="UP000654670">
    <property type="component" value="Unassembled WGS sequence"/>
</dbReference>
<reference evidence="10" key="2">
    <citation type="submission" date="2020-09" db="EMBL/GenBank/DDBJ databases">
        <authorList>
            <person name="Sun Q."/>
            <person name="Ohkuma M."/>
        </authorList>
    </citation>
    <scope>NUCLEOTIDE SEQUENCE</scope>
    <source>
        <strain evidence="10">JCM 15325</strain>
    </source>
</reference>
<dbReference type="InterPro" id="IPR051202">
    <property type="entry name" value="Peptidase_C40"/>
</dbReference>
<comment type="similarity">
    <text evidence="1">Belongs to the peptidase C40 family.</text>
</comment>
<keyword evidence="2" id="KW-0645">Protease</keyword>